<proteinExistence type="predicted"/>
<evidence type="ECO:0000256" key="1">
    <source>
        <dbReference type="SAM" id="Phobius"/>
    </source>
</evidence>
<organism evidence="2 3">
    <name type="scientific">Chitinasiproducens palmae</name>
    <dbReference type="NCBI Taxonomy" id="1770053"/>
    <lineage>
        <taxon>Bacteria</taxon>
        <taxon>Pseudomonadati</taxon>
        <taxon>Pseudomonadota</taxon>
        <taxon>Betaproteobacteria</taxon>
        <taxon>Burkholderiales</taxon>
        <taxon>Burkholderiaceae</taxon>
        <taxon>Chitinasiproducens</taxon>
    </lineage>
</organism>
<evidence type="ECO:0000313" key="2">
    <source>
        <dbReference type="EMBL" id="SDV48587.1"/>
    </source>
</evidence>
<dbReference type="Proteomes" id="UP000243719">
    <property type="component" value="Unassembled WGS sequence"/>
</dbReference>
<keyword evidence="1" id="KW-0472">Membrane</keyword>
<accession>A0A1H2PPI8</accession>
<reference evidence="3" key="1">
    <citation type="submission" date="2016-09" db="EMBL/GenBank/DDBJ databases">
        <authorList>
            <person name="Varghese N."/>
            <person name="Submissions S."/>
        </authorList>
    </citation>
    <scope>NUCLEOTIDE SEQUENCE [LARGE SCALE GENOMIC DNA]</scope>
    <source>
        <strain evidence="3">JS23</strain>
    </source>
</reference>
<protein>
    <submittedName>
        <fullName evidence="2">Uncharacterized protein</fullName>
    </submittedName>
</protein>
<sequence length="47" mass="4799">MPGVMQVALYWLGANGVVVAVACLRAGTRAFIAHRAVPTGGMSQAQA</sequence>
<gene>
    <name evidence="2" type="ORF">SAMN05216551_105211</name>
</gene>
<feature type="transmembrane region" description="Helical" evidence="1">
    <location>
        <begin position="6"/>
        <end position="26"/>
    </location>
</feature>
<dbReference type="EMBL" id="FNLO01000005">
    <property type="protein sequence ID" value="SDV48587.1"/>
    <property type="molecule type" value="Genomic_DNA"/>
</dbReference>
<keyword evidence="3" id="KW-1185">Reference proteome</keyword>
<keyword evidence="1" id="KW-0812">Transmembrane</keyword>
<keyword evidence="1" id="KW-1133">Transmembrane helix</keyword>
<dbReference type="AlphaFoldDB" id="A0A1H2PPI8"/>
<name>A0A1H2PPI8_9BURK</name>
<evidence type="ECO:0000313" key="3">
    <source>
        <dbReference type="Proteomes" id="UP000243719"/>
    </source>
</evidence>